<reference evidence="2" key="2">
    <citation type="journal article" date="2015" name="Fish Shellfish Immunol.">
        <title>Early steps in the European eel (Anguilla anguilla)-Vibrio vulnificus interaction in the gills: Role of the RtxA13 toxin.</title>
        <authorList>
            <person name="Callol A."/>
            <person name="Pajuelo D."/>
            <person name="Ebbesson L."/>
            <person name="Teles M."/>
            <person name="MacKenzie S."/>
            <person name="Amaro C."/>
        </authorList>
    </citation>
    <scope>NUCLEOTIDE SEQUENCE</scope>
</reference>
<evidence type="ECO:0000256" key="1">
    <source>
        <dbReference type="SAM" id="MobiDB-lite"/>
    </source>
</evidence>
<dbReference type="EMBL" id="GBXM01020294">
    <property type="protein sequence ID" value="JAH88283.1"/>
    <property type="molecule type" value="Transcribed_RNA"/>
</dbReference>
<name>A0A0E9WFP5_ANGAN</name>
<proteinExistence type="predicted"/>
<organism evidence="2">
    <name type="scientific">Anguilla anguilla</name>
    <name type="common">European freshwater eel</name>
    <name type="synonym">Muraena anguilla</name>
    <dbReference type="NCBI Taxonomy" id="7936"/>
    <lineage>
        <taxon>Eukaryota</taxon>
        <taxon>Metazoa</taxon>
        <taxon>Chordata</taxon>
        <taxon>Craniata</taxon>
        <taxon>Vertebrata</taxon>
        <taxon>Euteleostomi</taxon>
        <taxon>Actinopterygii</taxon>
        <taxon>Neopterygii</taxon>
        <taxon>Teleostei</taxon>
        <taxon>Anguilliformes</taxon>
        <taxon>Anguillidae</taxon>
        <taxon>Anguilla</taxon>
    </lineage>
</organism>
<reference evidence="2" key="1">
    <citation type="submission" date="2014-11" db="EMBL/GenBank/DDBJ databases">
        <authorList>
            <person name="Amaro Gonzalez C."/>
        </authorList>
    </citation>
    <scope>NUCLEOTIDE SEQUENCE</scope>
</reference>
<accession>A0A0E9WFP5</accession>
<feature type="region of interest" description="Disordered" evidence="1">
    <location>
        <begin position="1"/>
        <end position="28"/>
    </location>
</feature>
<sequence>MERTSPKRQMTHRAMGDRRGSEGQMTISRHITVICHRKRDRRAEGVRFTV</sequence>
<evidence type="ECO:0000313" key="2">
    <source>
        <dbReference type="EMBL" id="JAH88283.1"/>
    </source>
</evidence>
<dbReference type="AlphaFoldDB" id="A0A0E9WFP5"/>
<protein>
    <submittedName>
        <fullName evidence="2">Uncharacterized protein</fullName>
    </submittedName>
</protein>